<name>A0A7Y9WPE4_9BURK</name>
<organism evidence="1 2">
    <name type="scientific">Paraburkholderia bryophila</name>
    <dbReference type="NCBI Taxonomy" id="420952"/>
    <lineage>
        <taxon>Bacteria</taxon>
        <taxon>Pseudomonadati</taxon>
        <taxon>Pseudomonadota</taxon>
        <taxon>Betaproteobacteria</taxon>
        <taxon>Burkholderiales</taxon>
        <taxon>Burkholderiaceae</taxon>
        <taxon>Paraburkholderia</taxon>
    </lineage>
</organism>
<reference evidence="1 2" key="1">
    <citation type="submission" date="2020-07" db="EMBL/GenBank/DDBJ databases">
        <title>Exploring microbial biodiversity for novel pathways involved in the catabolism of aromatic compounds derived from lignin.</title>
        <authorList>
            <person name="Elkins J."/>
        </authorList>
    </citation>
    <scope>NUCLEOTIDE SEQUENCE [LARGE SCALE GENOMIC DNA]</scope>
    <source>
        <strain evidence="1 2">H2C3C</strain>
    </source>
</reference>
<dbReference type="AlphaFoldDB" id="A0A7Y9WPE4"/>
<accession>A0A7Y9WPE4</accession>
<protein>
    <submittedName>
        <fullName evidence="1">YD repeat-containing protein</fullName>
    </submittedName>
</protein>
<proteinExistence type="predicted"/>
<evidence type="ECO:0000313" key="1">
    <source>
        <dbReference type="EMBL" id="NYH24700.1"/>
    </source>
</evidence>
<sequence length="77" mass="8427">MSASTRIVVKDTDGITFDPTSLPHAYTYDTHGNMLTDTCIEAGSIVRVKTFTYEQIGEAWVVQSETAWVNQSGLAAE</sequence>
<dbReference type="Proteomes" id="UP000540929">
    <property type="component" value="Unassembled WGS sequence"/>
</dbReference>
<evidence type="ECO:0000313" key="2">
    <source>
        <dbReference type="Proteomes" id="UP000540929"/>
    </source>
</evidence>
<comment type="caution">
    <text evidence="1">The sequence shown here is derived from an EMBL/GenBank/DDBJ whole genome shotgun (WGS) entry which is preliminary data.</text>
</comment>
<keyword evidence="2" id="KW-1185">Reference proteome</keyword>
<gene>
    <name evidence="1" type="ORF">GGD40_004179</name>
</gene>
<dbReference type="EMBL" id="JACCAS010000001">
    <property type="protein sequence ID" value="NYH24700.1"/>
    <property type="molecule type" value="Genomic_DNA"/>
</dbReference>
<dbReference type="RefSeq" id="WP_179744769.1">
    <property type="nucleotide sequence ID" value="NZ_JACCAS010000001.1"/>
</dbReference>